<evidence type="ECO:0000259" key="4">
    <source>
        <dbReference type="SMART" id="SM00382"/>
    </source>
</evidence>
<evidence type="ECO:0000256" key="1">
    <source>
        <dbReference type="ARBA" id="ARBA00022741"/>
    </source>
</evidence>
<comment type="caution">
    <text evidence="6">The sequence shown here is derived from an EMBL/GenBank/DDBJ whole genome shotgun (WGS) entry which is preliminary data.</text>
</comment>
<dbReference type="InterPro" id="IPR050130">
    <property type="entry name" value="ClpA_ClpB"/>
</dbReference>
<dbReference type="InterPro" id="IPR027417">
    <property type="entry name" value="P-loop_NTPase"/>
</dbReference>
<dbReference type="PANTHER" id="PTHR11638">
    <property type="entry name" value="ATP-DEPENDENT CLP PROTEASE"/>
    <property type="match status" value="1"/>
</dbReference>
<evidence type="ECO:0000313" key="6">
    <source>
        <dbReference type="EMBL" id="MFC3883465.1"/>
    </source>
</evidence>
<reference evidence="7" key="1">
    <citation type="journal article" date="2019" name="Int. J. Syst. Evol. Microbiol.">
        <title>The Global Catalogue of Microorganisms (GCM) 10K type strain sequencing project: providing services to taxonomists for standard genome sequencing and annotation.</title>
        <authorList>
            <consortium name="The Broad Institute Genomics Platform"/>
            <consortium name="The Broad Institute Genome Sequencing Center for Infectious Disease"/>
            <person name="Wu L."/>
            <person name="Ma J."/>
        </authorList>
    </citation>
    <scope>NUCLEOTIDE SEQUENCE [LARGE SCALE GENOMIC DNA]</scope>
    <source>
        <strain evidence="7">CCUG 61889</strain>
    </source>
</reference>
<dbReference type="InterPro" id="IPR003959">
    <property type="entry name" value="ATPase_AAA_core"/>
</dbReference>
<dbReference type="InterPro" id="IPR019489">
    <property type="entry name" value="Clp_ATPase_C"/>
</dbReference>
<dbReference type="Pfam" id="PF10431">
    <property type="entry name" value="ClpB_D2-small"/>
    <property type="match status" value="1"/>
</dbReference>
<dbReference type="SMART" id="SM00382">
    <property type="entry name" value="AAA"/>
    <property type="match status" value="1"/>
</dbReference>
<dbReference type="InterPro" id="IPR003593">
    <property type="entry name" value="AAA+_ATPase"/>
</dbReference>
<dbReference type="Gene3D" id="1.10.8.60">
    <property type="match status" value="1"/>
</dbReference>
<dbReference type="Proteomes" id="UP001595752">
    <property type="component" value="Unassembled WGS sequence"/>
</dbReference>
<dbReference type="Gene3D" id="3.40.50.300">
    <property type="entry name" value="P-loop containing nucleotide triphosphate hydrolases"/>
    <property type="match status" value="1"/>
</dbReference>
<accession>A0ABV8B0N5</accession>
<dbReference type="Pfam" id="PF07724">
    <property type="entry name" value="AAA_2"/>
    <property type="match status" value="1"/>
</dbReference>
<name>A0ABV8B0N5_9BACI</name>
<feature type="domain" description="Clp ATPase C-terminal" evidence="5">
    <location>
        <begin position="265"/>
        <end position="355"/>
    </location>
</feature>
<evidence type="ECO:0000256" key="2">
    <source>
        <dbReference type="ARBA" id="ARBA00022840"/>
    </source>
</evidence>
<keyword evidence="1" id="KW-0547">Nucleotide-binding</keyword>
<dbReference type="SUPFAM" id="SSF52540">
    <property type="entry name" value="P-loop containing nucleoside triphosphate hydrolases"/>
    <property type="match status" value="1"/>
</dbReference>
<evidence type="ECO:0000313" key="7">
    <source>
        <dbReference type="Proteomes" id="UP001595752"/>
    </source>
</evidence>
<dbReference type="PRINTS" id="PR00300">
    <property type="entry name" value="CLPPROTEASEA"/>
</dbReference>
<protein>
    <submittedName>
        <fullName evidence="6">AAA family ATPase</fullName>
    </submittedName>
</protein>
<gene>
    <name evidence="6" type="ORF">ACFOU2_08020</name>
</gene>
<sequence length="380" mass="43818">MTFITTKLKDLNDRQQQPAHQGNRLVTRFRFDVRQVMSHVRSKIFGQEETLRRLEEMLNIIWSDITEPDRPLYVALFLGPTGVGKTEIVRALSEAIHGSPEAFCRIDMNTLTQEHYAAALTGAPPGYVGSKEGTSLFQMEKIEGSYSKPGIILFDELEKANDQVIYSLLNVMDNGLMVMTSGEKVINFRNTLIFMTSNVGAKEIIDYADGGFKYSLRKFLWFLQPSHWRKGEKDFLRDVTLKQLEKRFSPEFINRFDDIFVFNWLHQEVLGYILDMNVQSLNHRIQKYNCQLRLDESARKFLIKEGLNKRYGARFLKRIIRKYIEVPLASQISQRLQGETSLLFVAGMQNGKLNFLAIEEPKSSKDPELLLKETGQSLNS</sequence>
<evidence type="ECO:0000259" key="5">
    <source>
        <dbReference type="SMART" id="SM01086"/>
    </source>
</evidence>
<dbReference type="RefSeq" id="WP_377913973.1">
    <property type="nucleotide sequence ID" value="NZ_JBHRZT010000031.1"/>
</dbReference>
<proteinExistence type="predicted"/>
<dbReference type="PANTHER" id="PTHR11638:SF18">
    <property type="entry name" value="HEAT SHOCK PROTEIN 104"/>
    <property type="match status" value="1"/>
</dbReference>
<keyword evidence="7" id="KW-1185">Reference proteome</keyword>
<dbReference type="CDD" id="cd19499">
    <property type="entry name" value="RecA-like_ClpB_Hsp104-like"/>
    <property type="match status" value="1"/>
</dbReference>
<organism evidence="6 7">
    <name type="scientific">Bacillus songklensis</name>
    <dbReference type="NCBI Taxonomy" id="1069116"/>
    <lineage>
        <taxon>Bacteria</taxon>
        <taxon>Bacillati</taxon>
        <taxon>Bacillota</taxon>
        <taxon>Bacilli</taxon>
        <taxon>Bacillales</taxon>
        <taxon>Bacillaceae</taxon>
        <taxon>Bacillus</taxon>
    </lineage>
</organism>
<dbReference type="EMBL" id="JBHRZT010000031">
    <property type="protein sequence ID" value="MFC3883465.1"/>
    <property type="molecule type" value="Genomic_DNA"/>
</dbReference>
<keyword evidence="2" id="KW-0067">ATP-binding</keyword>
<dbReference type="InterPro" id="IPR001270">
    <property type="entry name" value="ClpA/B"/>
</dbReference>
<feature type="domain" description="AAA+ ATPase" evidence="4">
    <location>
        <begin position="71"/>
        <end position="226"/>
    </location>
</feature>
<keyword evidence="3" id="KW-0143">Chaperone</keyword>
<evidence type="ECO:0000256" key="3">
    <source>
        <dbReference type="ARBA" id="ARBA00023186"/>
    </source>
</evidence>
<dbReference type="SMART" id="SM01086">
    <property type="entry name" value="ClpB_D2-small"/>
    <property type="match status" value="1"/>
</dbReference>